<dbReference type="Pfam" id="PF01266">
    <property type="entry name" value="DAO"/>
    <property type="match status" value="1"/>
</dbReference>
<dbReference type="Proteomes" id="UP001208689">
    <property type="component" value="Chromosome"/>
</dbReference>
<dbReference type="GO" id="GO:0016491">
    <property type="term" value="F:oxidoreductase activity"/>
    <property type="evidence" value="ECO:0007669"/>
    <property type="project" value="UniProtKB-KW"/>
</dbReference>
<sequence length="490" mass="54285">MKMDYDIAIIGAGCVGTSIAQRLAKYNLKIALIEKDADVAMGTSKANSGIIHQGYFTAKGSLKESLSLRGNELFDEICPQLGVDYKRTGALFCATNQNEVKTLQGELTKSINRNVEVEFIDDPIKIKELEPNLKNEVIAVLHFPTAGIIVPWELTIALAENSVANGVKLFLEYNVGFIKREADEFSIHSTDGRKITARTIINAAGIYSDKIAKMVGDESFNIIPRRGEYIMFDKNSLPLKKILFPCPTVVSKGIVVGPTLHGNFYVGPNADEINDVEGNQTTTEGLNEILTGGMKLVDLPFRKHITNFAGIRASTLRHDFIVELSSVTNFIHAAGIDSPGLSSCLAIAEKVETIIKNECKYVLVEKDNYIATRKKQVRYADLSEAQLAKKIEENPQWGNMICRCELVTEAEIVKSCHTLIPCTNTDMVKRRLRPGMGRCQGGFCQAKIMKIISRECEMIYEQITKTGGDSQVVFKRSKNLNSEIYQGENL</sequence>
<evidence type="ECO:0000313" key="3">
    <source>
        <dbReference type="EMBL" id="UYP47894.1"/>
    </source>
</evidence>
<name>A0ABY6HZL7_9ARCH</name>
<dbReference type="Gene3D" id="3.30.9.10">
    <property type="entry name" value="D-Amino Acid Oxidase, subunit A, domain 2"/>
    <property type="match status" value="1"/>
</dbReference>
<proteinExistence type="predicted"/>
<accession>A0ABY6HZL7</accession>
<feature type="domain" description="BFD-like [2Fe-2S]-binding" evidence="2">
    <location>
        <begin position="400"/>
        <end position="453"/>
    </location>
</feature>
<dbReference type="PANTHER" id="PTHR42720">
    <property type="entry name" value="GLYCEROL-3-PHOSPHATE DEHYDROGENASE"/>
    <property type="match status" value="1"/>
</dbReference>
<dbReference type="InterPro" id="IPR052745">
    <property type="entry name" value="G3P_Oxidase/Oxidoreductase"/>
</dbReference>
<organism evidence="3 4">
    <name type="scientific">Candidatus Lokiarchaeum ossiferum</name>
    <dbReference type="NCBI Taxonomy" id="2951803"/>
    <lineage>
        <taxon>Archaea</taxon>
        <taxon>Promethearchaeati</taxon>
        <taxon>Promethearchaeota</taxon>
        <taxon>Promethearchaeia</taxon>
        <taxon>Promethearchaeales</taxon>
        <taxon>Promethearchaeaceae</taxon>
        <taxon>Candidatus Lokiarchaeum</taxon>
    </lineage>
</organism>
<evidence type="ECO:0000259" key="2">
    <source>
        <dbReference type="Pfam" id="PF04324"/>
    </source>
</evidence>
<reference evidence="3" key="1">
    <citation type="submission" date="2022-09" db="EMBL/GenBank/DDBJ databases">
        <title>Actin cytoskeleton and complex cell architecture in an #Asgard archaeon.</title>
        <authorList>
            <person name="Ponce Toledo R.I."/>
            <person name="Schleper C."/>
            <person name="Rodrigues Oliveira T."/>
            <person name="Wollweber F."/>
            <person name="Xu J."/>
            <person name="Rittmann S."/>
            <person name="Klingl A."/>
            <person name="Pilhofer M."/>
        </authorList>
    </citation>
    <scope>NUCLEOTIDE SEQUENCE</scope>
    <source>
        <strain evidence="3">B-35</strain>
    </source>
</reference>
<evidence type="ECO:0000313" key="4">
    <source>
        <dbReference type="Proteomes" id="UP001208689"/>
    </source>
</evidence>
<dbReference type="InterPro" id="IPR007419">
    <property type="entry name" value="BFD-like_2Fe2S-bd_dom"/>
</dbReference>
<dbReference type="InterPro" id="IPR036188">
    <property type="entry name" value="FAD/NAD-bd_sf"/>
</dbReference>
<dbReference type="SUPFAM" id="SSF51905">
    <property type="entry name" value="FAD/NAD(P)-binding domain"/>
    <property type="match status" value="1"/>
</dbReference>
<keyword evidence="3" id="KW-0560">Oxidoreductase</keyword>
<feature type="domain" description="FAD dependent oxidoreductase" evidence="1">
    <location>
        <begin position="6"/>
        <end position="349"/>
    </location>
</feature>
<protein>
    <submittedName>
        <fullName evidence="3">L-2-hydroxyglutarate dehydrogenase</fullName>
        <ecNumber evidence="3">1.1.5.-</ecNumber>
    </submittedName>
</protein>
<dbReference type="CDD" id="cd19946">
    <property type="entry name" value="GlpA-like_Fer2_BFD-like"/>
    <property type="match status" value="1"/>
</dbReference>
<evidence type="ECO:0000259" key="1">
    <source>
        <dbReference type="Pfam" id="PF01266"/>
    </source>
</evidence>
<dbReference type="InterPro" id="IPR006076">
    <property type="entry name" value="FAD-dep_OxRdtase"/>
</dbReference>
<dbReference type="Gene3D" id="3.50.50.60">
    <property type="entry name" value="FAD/NAD(P)-binding domain"/>
    <property type="match status" value="1"/>
</dbReference>
<dbReference type="Gene3D" id="1.10.10.1100">
    <property type="entry name" value="BFD-like [2Fe-2S]-binding domain"/>
    <property type="match status" value="1"/>
</dbReference>
<dbReference type="EMBL" id="CP104013">
    <property type="protein sequence ID" value="UYP47894.1"/>
    <property type="molecule type" value="Genomic_DNA"/>
</dbReference>
<keyword evidence="4" id="KW-1185">Reference proteome</keyword>
<dbReference type="InterPro" id="IPR041854">
    <property type="entry name" value="BFD-like_2Fe2S-bd_dom_sf"/>
</dbReference>
<dbReference type="EC" id="1.1.5.-" evidence="3"/>
<dbReference type="PANTHER" id="PTHR42720:SF1">
    <property type="entry name" value="GLYCEROL 3-PHOSPHATE OXIDASE"/>
    <property type="match status" value="1"/>
</dbReference>
<gene>
    <name evidence="3" type="ORF">NEF87_004179</name>
</gene>
<dbReference type="Pfam" id="PF04324">
    <property type="entry name" value="Fer2_BFD"/>
    <property type="match status" value="1"/>
</dbReference>